<reference evidence="6 9" key="3">
    <citation type="journal article" date="2016" name="Genome Announc.">
        <title>Fully Closed Genome Sequences of Five Type Strains of the Genus Cronobacter and One Cronobacter sakazakii Strain.</title>
        <authorList>
            <person name="Moine D."/>
            <person name="Kassam M."/>
            <person name="Baert L."/>
            <person name="Tang Y."/>
            <person name="Barretto C."/>
            <person name="Ngom Bru C."/>
            <person name="Klijn A."/>
            <person name="Descombes P."/>
        </authorList>
    </citation>
    <scope>NUCLEOTIDE SEQUENCE [LARGE SCALE GENOMIC DNA]</scope>
    <source>
        <strain evidence="6 9">LMG 26250</strain>
    </source>
</reference>
<evidence type="ECO:0000313" key="6">
    <source>
        <dbReference type="EMBL" id="ALB64743.1"/>
    </source>
</evidence>
<protein>
    <submittedName>
        <fullName evidence="6 7">Beta-lactamase</fullName>
    </submittedName>
</protein>
<dbReference type="SMART" id="SM00849">
    <property type="entry name" value="Lactamase_B"/>
    <property type="match status" value="1"/>
</dbReference>
<dbReference type="PANTHER" id="PTHR42978">
    <property type="entry name" value="QUORUM-QUENCHING LACTONASE YTNP-RELATED-RELATED"/>
    <property type="match status" value="1"/>
</dbReference>
<name>K8A1T7_9ENTR</name>
<dbReference type="OrthoDB" id="5443440at2"/>
<keyword evidence="4" id="KW-0862">Zinc</keyword>
<evidence type="ECO:0000313" key="7">
    <source>
        <dbReference type="EMBL" id="CCJ73553.1"/>
    </source>
</evidence>
<keyword evidence="3" id="KW-0378">Hydrolase</keyword>
<accession>K8A1T7</accession>
<reference evidence="9" key="2">
    <citation type="submission" date="2015-09" db="EMBL/GenBank/DDBJ databases">
        <title>Cronobacter genome sequencing and assembly.</title>
        <authorList>
            <person name="Descombes P."/>
            <person name="Baert L."/>
            <person name="Ngom-Bru C."/>
            <person name="Barretto C."/>
        </authorList>
    </citation>
    <scope>NUCLEOTIDE SEQUENCE [LARGE SCALE GENOMIC DNA]</scope>
    <source>
        <strain evidence="9">LMG 26250</strain>
    </source>
</reference>
<dbReference type="InterPro" id="IPR001279">
    <property type="entry name" value="Metallo-B-lactamas"/>
</dbReference>
<dbReference type="EMBL" id="CP012264">
    <property type="protein sequence ID" value="ALB64743.1"/>
    <property type="molecule type" value="Genomic_DNA"/>
</dbReference>
<keyword evidence="9" id="KW-1185">Reference proteome</keyword>
<evidence type="ECO:0000313" key="8">
    <source>
        <dbReference type="Proteomes" id="UP000009340"/>
    </source>
</evidence>
<dbReference type="Proteomes" id="UP000009340">
    <property type="component" value="Unassembled WGS sequence"/>
</dbReference>
<dbReference type="GO" id="GO:0046872">
    <property type="term" value="F:metal ion binding"/>
    <property type="evidence" value="ECO:0007669"/>
    <property type="project" value="UniProtKB-KW"/>
</dbReference>
<dbReference type="EMBL" id="CAKW01000104">
    <property type="protein sequence ID" value="CCJ73553.1"/>
    <property type="molecule type" value="Genomic_DNA"/>
</dbReference>
<evidence type="ECO:0000259" key="5">
    <source>
        <dbReference type="SMART" id="SM00849"/>
    </source>
</evidence>
<evidence type="ECO:0000256" key="2">
    <source>
        <dbReference type="ARBA" id="ARBA00022723"/>
    </source>
</evidence>
<dbReference type="InterPro" id="IPR051013">
    <property type="entry name" value="MBL_superfamily_lactonases"/>
</dbReference>
<dbReference type="CDD" id="cd07720">
    <property type="entry name" value="OPHC2-like_MBL-fold"/>
    <property type="match status" value="1"/>
</dbReference>
<evidence type="ECO:0000313" key="9">
    <source>
        <dbReference type="Proteomes" id="UP000067320"/>
    </source>
</evidence>
<dbReference type="GO" id="GO:0016787">
    <property type="term" value="F:hydrolase activity"/>
    <property type="evidence" value="ECO:0007669"/>
    <property type="project" value="UniProtKB-KW"/>
</dbReference>
<evidence type="ECO:0000256" key="4">
    <source>
        <dbReference type="ARBA" id="ARBA00022833"/>
    </source>
</evidence>
<dbReference type="AlphaFoldDB" id="K8A1T7"/>
<dbReference type="InterPro" id="IPR036866">
    <property type="entry name" value="RibonucZ/Hydroxyglut_hydro"/>
</dbReference>
<keyword evidence="2" id="KW-0479">Metal-binding</keyword>
<dbReference type="KEGG" id="ccon:AFK62_08790"/>
<reference evidence="7" key="1">
    <citation type="submission" date="2012-07" db="EMBL/GenBank/DDBJ databases">
        <authorList>
            <person name="Cummings C."/>
        </authorList>
    </citation>
    <scope>NUCLEOTIDE SEQUENCE</scope>
    <source>
        <strain evidence="7">1330</strain>
    </source>
</reference>
<comment type="similarity">
    <text evidence="1">Belongs to the metallo-beta-lactamase superfamily.</text>
</comment>
<dbReference type="Gene3D" id="3.60.15.10">
    <property type="entry name" value="Ribonuclease Z/Hydroxyacylglutathione hydrolase-like"/>
    <property type="match status" value="1"/>
</dbReference>
<dbReference type="Pfam" id="PF00753">
    <property type="entry name" value="Lactamase_B"/>
    <property type="match status" value="1"/>
</dbReference>
<gene>
    <name evidence="6" type="ORF">AFK62_08790</name>
    <name evidence="7" type="ORF">BN137_2930</name>
</gene>
<dbReference type="RefSeq" id="WP_007676519.1">
    <property type="nucleotide sequence ID" value="NZ_CAKW01000104.1"/>
</dbReference>
<dbReference type="PATRIC" id="fig|1073999.7.peg.1833"/>
<evidence type="ECO:0000256" key="3">
    <source>
        <dbReference type="ARBA" id="ARBA00022801"/>
    </source>
</evidence>
<organism evidence="7 8">
    <name type="scientific">Cronobacter condimenti 1330</name>
    <dbReference type="NCBI Taxonomy" id="1073999"/>
    <lineage>
        <taxon>Bacteria</taxon>
        <taxon>Pseudomonadati</taxon>
        <taxon>Pseudomonadota</taxon>
        <taxon>Gammaproteobacteria</taxon>
        <taxon>Enterobacterales</taxon>
        <taxon>Enterobacteriaceae</taxon>
        <taxon>Cronobacter</taxon>
    </lineage>
</organism>
<proteinExistence type="inferred from homology"/>
<dbReference type="Proteomes" id="UP000067320">
    <property type="component" value="Chromosome"/>
</dbReference>
<dbReference type="STRING" id="1073999.AFK62_08790"/>
<feature type="domain" description="Metallo-beta-lactamase" evidence="5">
    <location>
        <begin position="55"/>
        <end position="257"/>
    </location>
</feature>
<evidence type="ECO:0000256" key="1">
    <source>
        <dbReference type="ARBA" id="ARBA00007749"/>
    </source>
</evidence>
<sequence length="285" mass="30384">MQHLAFPSRQIGDFEVTALSDGAMAASLDLLSGIDALSAGDIQHAAGITPPGTIHINSYLIRGRGRVILVDAGTGGRNNAGGQLIGALRRLGIAPQAIDTVLLTHGHPDHLGGLLTDQGAAVFPRATLWLHPLEAAFWHDEARFSRANERAQRNITLARRTLECYAPRLRLTDESAILPGIYPVWLPGHTPGHTGFQIESGGERLLIWGDIVHYPHIQTACPDVSIAFDNDPAQAEATRHALLAKAASERLLIAGMHLGCAGFAFLHATDTGYRLAYAEAAASVS</sequence>
<dbReference type="PANTHER" id="PTHR42978:SF6">
    <property type="entry name" value="QUORUM-QUENCHING LACTONASE YTNP-RELATED"/>
    <property type="match status" value="1"/>
</dbReference>
<dbReference type="SUPFAM" id="SSF56281">
    <property type="entry name" value="Metallo-hydrolase/oxidoreductase"/>
    <property type="match status" value="1"/>
</dbReference>
<dbReference type="eggNOG" id="COG0491">
    <property type="taxonomic scope" value="Bacteria"/>
</dbReference>